<dbReference type="FunFam" id="1.25.40.1040:FF:000002">
    <property type="entry name" value="Cleavage stimulation factor subunit 3"/>
    <property type="match status" value="1"/>
</dbReference>
<keyword evidence="6" id="KW-0539">Nucleus</keyword>
<dbReference type="GO" id="GO:0003729">
    <property type="term" value="F:mRNA binding"/>
    <property type="evidence" value="ECO:0007669"/>
    <property type="project" value="TreeGrafter"/>
</dbReference>
<proteinExistence type="predicted"/>
<keyword evidence="4" id="KW-0677">Repeat</keyword>
<dbReference type="EMBL" id="LR899790">
    <property type="protein sequence ID" value="CAD7242477.1"/>
    <property type="molecule type" value="Genomic_DNA"/>
</dbReference>
<keyword evidence="5" id="KW-0007">Acetylation</keyword>
<dbReference type="SMART" id="SM00386">
    <property type="entry name" value="HAT"/>
    <property type="match status" value="11"/>
</dbReference>
<dbReference type="GO" id="GO:0005634">
    <property type="term" value="C:nucleus"/>
    <property type="evidence" value="ECO:0007669"/>
    <property type="project" value="UniProtKB-SubCell"/>
</dbReference>
<sequence>EVYFYQLSSGPRHLDHFRPFAKRDTKEMVKAKNLNLNSFNRSDTGSLFSHVKMSDEVDKATKTIEEGPYDLEAWGIIVRDAQHKRIDDARQVYEKLVTTFPTSGRFWKIYIEHEMRARNFDKVEKLFQRCLMKVLNIELWRAYLSYVRDTKASLPSYKEKMAQAYDFALDKMGLDISSYSMWNDYVHFLKGVEAIGAYAENQKITAVRKVYQRGVMNPMVSIENLWKDYVAYEQSINHLIAEKMIAERSKDYMNARRVAKEFEALTRGLNRNVPSIPPNGSPEELKQVELWKKYIAWEKSNPLRTEDQLLLTRRVMFAYEQCLLCLSHHPDIWHEAASFLESASKVLLEKGDINASKTYNEEAANIYERAIAGVMQKNALLYFAYADFEEGRLKYDKVHQIYDRLIQQQEVDPTLAYVQYMKFARRAEGIKSARQVFKRAREDDRTRYQVYVSAALMEYYCTKEKSIAFKIFELGLKKFGDIPEYALAYIDYLSHLNEDNNTRVLFERVLSSSTLSPENSVEVWNRFLEFECQIGDLASIVKVEKRRAEVLEKVKEYEGKQTALLVDRYRFLDLFPCTPIELRSIGYKDMGVTGVTSGSIPMRPLMDALEEYAPQTSYPVPDLSQMVPFKPKLQWNPGEHPIPGGGFPMPPAAVSLCQLLPPPQCFHGPFVVVDSLTESFSRMTLPESVEVQGMGDGGLGSGGEENSQISAKLFEYAKSVHWVITDGEGGHGHGHGSHGTKRKGGESDDEGDSSSNPPPFTDIYRMRQQKKMK</sequence>
<evidence type="ECO:0000256" key="10">
    <source>
        <dbReference type="ARBA" id="ARBA00076953"/>
    </source>
</evidence>
<gene>
    <name evidence="14" type="ORF">DSTB1V02_LOCUS2442</name>
</gene>
<dbReference type="OrthoDB" id="26282at2759"/>
<reference evidence="14" key="1">
    <citation type="submission" date="2020-11" db="EMBL/GenBank/DDBJ databases">
        <authorList>
            <person name="Tran Van P."/>
        </authorList>
    </citation>
    <scope>NUCLEOTIDE SEQUENCE</scope>
</reference>
<dbReference type="SUPFAM" id="SSF48452">
    <property type="entry name" value="TPR-like"/>
    <property type="match status" value="1"/>
</dbReference>
<comment type="function">
    <text evidence="7">One of the multiple factors required for polyadenylation and 3'-end cleavage of mammalian pre-mRNAs.</text>
</comment>
<comment type="subcellular location">
    <subcellularLocation>
        <location evidence="1">Nucleus</location>
    </subcellularLocation>
</comment>
<dbReference type="AlphaFoldDB" id="A0A7R9A4F9"/>
<evidence type="ECO:0000256" key="7">
    <source>
        <dbReference type="ARBA" id="ARBA00055756"/>
    </source>
</evidence>
<dbReference type="Proteomes" id="UP000677054">
    <property type="component" value="Unassembled WGS sequence"/>
</dbReference>
<evidence type="ECO:0000256" key="4">
    <source>
        <dbReference type="ARBA" id="ARBA00022737"/>
    </source>
</evidence>
<evidence type="ECO:0000313" key="15">
    <source>
        <dbReference type="Proteomes" id="UP000677054"/>
    </source>
</evidence>
<evidence type="ECO:0000256" key="1">
    <source>
        <dbReference type="ARBA" id="ARBA00004123"/>
    </source>
</evidence>
<evidence type="ECO:0000256" key="6">
    <source>
        <dbReference type="ARBA" id="ARBA00023242"/>
    </source>
</evidence>
<name>A0A7R9A4F9_9CRUS</name>
<dbReference type="EMBL" id="CAJPEV010000273">
    <property type="protein sequence ID" value="CAG0883273.1"/>
    <property type="molecule type" value="Genomic_DNA"/>
</dbReference>
<organism evidence="14">
    <name type="scientific">Darwinula stevensoni</name>
    <dbReference type="NCBI Taxonomy" id="69355"/>
    <lineage>
        <taxon>Eukaryota</taxon>
        <taxon>Metazoa</taxon>
        <taxon>Ecdysozoa</taxon>
        <taxon>Arthropoda</taxon>
        <taxon>Crustacea</taxon>
        <taxon>Oligostraca</taxon>
        <taxon>Ostracoda</taxon>
        <taxon>Podocopa</taxon>
        <taxon>Podocopida</taxon>
        <taxon>Darwinulocopina</taxon>
        <taxon>Darwinuloidea</taxon>
        <taxon>Darwinulidae</taxon>
        <taxon>Darwinula</taxon>
    </lineage>
</organism>
<evidence type="ECO:0000256" key="9">
    <source>
        <dbReference type="ARBA" id="ARBA00074328"/>
    </source>
</evidence>
<dbReference type="Gene3D" id="1.25.40.1040">
    <property type="match status" value="1"/>
</dbReference>
<accession>A0A7R9A4F9</accession>
<dbReference type="PANTHER" id="PTHR19980">
    <property type="entry name" value="RNA CLEAVAGE STIMULATION FACTOR"/>
    <property type="match status" value="1"/>
</dbReference>
<dbReference type="InterPro" id="IPR008847">
    <property type="entry name" value="Suf"/>
</dbReference>
<dbReference type="GO" id="GO:0031124">
    <property type="term" value="P:mRNA 3'-end processing"/>
    <property type="evidence" value="ECO:0007669"/>
    <property type="project" value="InterPro"/>
</dbReference>
<comment type="subunit">
    <text evidence="8">Homodimer. The CSTF complex is composed of CSTF1 (50 kDa subunit), CSTF2 (64 kDa subunit) and CSTF3 (77 kDa subunit). CSTF3 directly interacts with CSTF1 and CSTF2. Interacts with FIP1L1.</text>
</comment>
<keyword evidence="15" id="KW-1185">Reference proteome</keyword>
<dbReference type="FunFam" id="1.25.40.10:FF:002655">
    <property type="entry name" value="Cleavage stimulation factor subunit 3"/>
    <property type="match status" value="1"/>
</dbReference>
<keyword evidence="3" id="KW-0507">mRNA processing</keyword>
<dbReference type="InterPro" id="IPR045243">
    <property type="entry name" value="Rna14-like"/>
</dbReference>
<feature type="region of interest" description="Disordered" evidence="12">
    <location>
        <begin position="725"/>
        <end position="773"/>
    </location>
</feature>
<evidence type="ECO:0000256" key="3">
    <source>
        <dbReference type="ARBA" id="ARBA00022664"/>
    </source>
</evidence>
<evidence type="ECO:0000256" key="2">
    <source>
        <dbReference type="ARBA" id="ARBA00022553"/>
    </source>
</evidence>
<dbReference type="InterPro" id="IPR003107">
    <property type="entry name" value="HAT"/>
</dbReference>
<keyword evidence="2" id="KW-0597">Phosphoprotein</keyword>
<dbReference type="Pfam" id="PF05843">
    <property type="entry name" value="Suf"/>
    <property type="match status" value="1"/>
</dbReference>
<dbReference type="InterPro" id="IPR011990">
    <property type="entry name" value="TPR-like_helical_dom_sf"/>
</dbReference>
<evidence type="ECO:0000256" key="11">
    <source>
        <dbReference type="ARBA" id="ARBA00078012"/>
    </source>
</evidence>
<evidence type="ECO:0000259" key="13">
    <source>
        <dbReference type="Pfam" id="PF05843"/>
    </source>
</evidence>
<evidence type="ECO:0000256" key="8">
    <source>
        <dbReference type="ARBA" id="ARBA00062648"/>
    </source>
</evidence>
<feature type="non-terminal residue" evidence="14">
    <location>
        <position position="773"/>
    </location>
</feature>
<feature type="compositionally biased region" description="Basic residues" evidence="12">
    <location>
        <begin position="732"/>
        <end position="742"/>
    </location>
</feature>
<evidence type="ECO:0000256" key="12">
    <source>
        <dbReference type="SAM" id="MobiDB-lite"/>
    </source>
</evidence>
<protein>
    <recommendedName>
        <fullName evidence="9">Cleavage stimulation factor subunit 3</fullName>
    </recommendedName>
    <alternativeName>
        <fullName evidence="10">CF-1 77 kDa subunit</fullName>
    </alternativeName>
    <alternativeName>
        <fullName evidence="11">Cleavage stimulation factor 77 kDa subunit</fullName>
    </alternativeName>
</protein>
<evidence type="ECO:0000256" key="5">
    <source>
        <dbReference type="ARBA" id="ARBA00022990"/>
    </source>
</evidence>
<feature type="domain" description="Suppressor of forked" evidence="13">
    <location>
        <begin position="56"/>
        <end position="581"/>
    </location>
</feature>
<evidence type="ECO:0000313" key="14">
    <source>
        <dbReference type="EMBL" id="CAD7242477.1"/>
    </source>
</evidence>
<dbReference type="PANTHER" id="PTHR19980:SF0">
    <property type="entry name" value="CLEAVAGE STIMULATION FACTOR SUBUNIT 3"/>
    <property type="match status" value="1"/>
</dbReference>